<comment type="subcellular location">
    <subcellularLocation>
        <location evidence="1">Cell membrane</location>
        <topology evidence="1">Multi-pass membrane protein</topology>
    </subcellularLocation>
</comment>
<dbReference type="RefSeq" id="WP_126444481.1">
    <property type="nucleotide sequence ID" value="NZ_CP034549.1"/>
</dbReference>
<evidence type="ECO:0000256" key="1">
    <source>
        <dbReference type="ARBA" id="ARBA00004651"/>
    </source>
</evidence>
<dbReference type="Proteomes" id="UP000279600">
    <property type="component" value="Chromosome"/>
</dbReference>
<dbReference type="GO" id="GO:0008233">
    <property type="term" value="F:peptidase activity"/>
    <property type="evidence" value="ECO:0007669"/>
    <property type="project" value="UniProtKB-KW"/>
</dbReference>
<evidence type="ECO:0000256" key="2">
    <source>
        <dbReference type="ARBA" id="ARBA00022475"/>
    </source>
</evidence>
<dbReference type="GO" id="GO:0006508">
    <property type="term" value="P:proteolysis"/>
    <property type="evidence" value="ECO:0007669"/>
    <property type="project" value="UniProtKB-KW"/>
</dbReference>
<dbReference type="NCBIfam" id="TIGR04178">
    <property type="entry name" value="exo_archaeo"/>
    <property type="match status" value="1"/>
</dbReference>
<dbReference type="GO" id="GO:0005886">
    <property type="term" value="C:plasma membrane"/>
    <property type="evidence" value="ECO:0007669"/>
    <property type="project" value="UniProtKB-SubCell"/>
</dbReference>
<reference evidence="9 10" key="1">
    <citation type="submission" date="2018-12" db="EMBL/GenBank/DDBJ databases">
        <title>Complete genome of Nonlabens sp. MJ115.</title>
        <authorList>
            <person name="Choi H.S."/>
            <person name="Jung J."/>
        </authorList>
    </citation>
    <scope>NUCLEOTIDE SEQUENCE [LARGE SCALE GENOMIC DNA]</scope>
    <source>
        <strain evidence="9 10">MJ115</strain>
    </source>
</reference>
<accession>A0A3S9MU95</accession>
<evidence type="ECO:0000256" key="5">
    <source>
        <dbReference type="ARBA" id="ARBA00022801"/>
    </source>
</evidence>
<keyword evidence="5" id="KW-0378">Hydrolase</keyword>
<evidence type="ECO:0000256" key="8">
    <source>
        <dbReference type="SAM" id="Phobius"/>
    </source>
</evidence>
<gene>
    <name evidence="9" type="primary">xrtF</name>
    <name evidence="9" type="ORF">EJ995_00260</name>
</gene>
<sequence>MSILRPYYPVFKFVITFGAIYTVLSLIYYVYLQQDYSGVLFPDPVTAQVAYQTQQLLILFGYDAVIANSPFDPSVLMYIDEQIVYRVIEGCNAISVMVLFAAFVIAFAKAWKPTALYLLIGIAFLYIVNVARLVILGIVYKDYPQYQDFAHDIGFPTVIYGAVILLWLYWLKKPNVS</sequence>
<dbReference type="OrthoDB" id="678161at2"/>
<keyword evidence="10" id="KW-1185">Reference proteome</keyword>
<feature type="transmembrane region" description="Helical" evidence="8">
    <location>
        <begin position="153"/>
        <end position="171"/>
    </location>
</feature>
<dbReference type="InterPro" id="IPR026323">
    <property type="entry name" value="Exosortase-related_prot_XrtF"/>
</dbReference>
<evidence type="ECO:0000313" key="10">
    <source>
        <dbReference type="Proteomes" id="UP000279600"/>
    </source>
</evidence>
<protein>
    <submittedName>
        <fullName evidence="9">Exosortase family protein XrtF</fullName>
    </submittedName>
</protein>
<feature type="transmembrane region" description="Helical" evidence="8">
    <location>
        <begin position="83"/>
        <end position="108"/>
    </location>
</feature>
<keyword evidence="4 8" id="KW-0812">Transmembrane</keyword>
<evidence type="ECO:0000313" key="9">
    <source>
        <dbReference type="EMBL" id="AZQ42745.1"/>
    </source>
</evidence>
<dbReference type="NCBIfam" id="TIGR04128">
    <property type="entry name" value="exoso_Fjoh_1448"/>
    <property type="match status" value="1"/>
</dbReference>
<dbReference type="InterPro" id="IPR019127">
    <property type="entry name" value="Exosortase"/>
</dbReference>
<feature type="transmembrane region" description="Helical" evidence="8">
    <location>
        <begin position="7"/>
        <end position="31"/>
    </location>
</feature>
<name>A0A3S9MU95_9FLAO</name>
<organism evidence="9 10">
    <name type="scientific">Nonlabens ponticola</name>
    <dbReference type="NCBI Taxonomy" id="2496866"/>
    <lineage>
        <taxon>Bacteria</taxon>
        <taxon>Pseudomonadati</taxon>
        <taxon>Bacteroidota</taxon>
        <taxon>Flavobacteriia</taxon>
        <taxon>Flavobacteriales</taxon>
        <taxon>Flavobacteriaceae</taxon>
        <taxon>Nonlabens</taxon>
    </lineage>
</organism>
<dbReference type="Pfam" id="PF09721">
    <property type="entry name" value="Exosortase_EpsH"/>
    <property type="match status" value="1"/>
</dbReference>
<dbReference type="AlphaFoldDB" id="A0A3S9MU95"/>
<evidence type="ECO:0000256" key="7">
    <source>
        <dbReference type="ARBA" id="ARBA00023136"/>
    </source>
</evidence>
<dbReference type="KEGG" id="noj:EJ995_00260"/>
<evidence type="ECO:0000256" key="6">
    <source>
        <dbReference type="ARBA" id="ARBA00022989"/>
    </source>
</evidence>
<dbReference type="EMBL" id="CP034549">
    <property type="protein sequence ID" value="AZQ42745.1"/>
    <property type="molecule type" value="Genomic_DNA"/>
</dbReference>
<evidence type="ECO:0000256" key="4">
    <source>
        <dbReference type="ARBA" id="ARBA00022692"/>
    </source>
</evidence>
<keyword evidence="7 8" id="KW-0472">Membrane</keyword>
<keyword evidence="6 8" id="KW-1133">Transmembrane helix</keyword>
<dbReference type="InterPro" id="IPR026392">
    <property type="entry name" value="Exo/Archaeosortase_dom"/>
</dbReference>
<keyword evidence="2" id="KW-1003">Cell membrane</keyword>
<feature type="transmembrane region" description="Helical" evidence="8">
    <location>
        <begin position="115"/>
        <end position="141"/>
    </location>
</feature>
<proteinExistence type="predicted"/>
<evidence type="ECO:0000256" key="3">
    <source>
        <dbReference type="ARBA" id="ARBA00022670"/>
    </source>
</evidence>
<keyword evidence="3" id="KW-0645">Protease</keyword>